<dbReference type="Pfam" id="PF01740">
    <property type="entry name" value="STAS"/>
    <property type="match status" value="1"/>
</dbReference>
<dbReference type="Gene3D" id="3.30.750.24">
    <property type="entry name" value="STAS domain"/>
    <property type="match status" value="1"/>
</dbReference>
<dbReference type="STRING" id="284581.AMD01_11700"/>
<dbReference type="AlphaFoldDB" id="A0A0M0L6K8"/>
<dbReference type="PATRIC" id="fig|284581.3.peg.2457"/>
<organism evidence="3 4">
    <name type="scientific">Priestia koreensis</name>
    <dbReference type="NCBI Taxonomy" id="284581"/>
    <lineage>
        <taxon>Bacteria</taxon>
        <taxon>Bacillati</taxon>
        <taxon>Bacillota</taxon>
        <taxon>Bacilli</taxon>
        <taxon>Bacillales</taxon>
        <taxon>Bacillaceae</taxon>
        <taxon>Priestia</taxon>
    </lineage>
</organism>
<dbReference type="InterPro" id="IPR002645">
    <property type="entry name" value="STAS_dom"/>
</dbReference>
<feature type="domain" description="STAS" evidence="2">
    <location>
        <begin position="177"/>
        <end position="276"/>
    </location>
</feature>
<gene>
    <name evidence="3" type="ORF">AMD01_11700</name>
</gene>
<dbReference type="OrthoDB" id="9800154at2"/>
<keyword evidence="1" id="KW-0597">Phosphoprotein</keyword>
<accession>A0A0M0L6K8</accession>
<keyword evidence="4" id="KW-1185">Reference proteome</keyword>
<evidence type="ECO:0000313" key="4">
    <source>
        <dbReference type="Proteomes" id="UP000037558"/>
    </source>
</evidence>
<proteinExistence type="predicted"/>
<sequence length="277" mass="31990">MHRNQTLYTFLVDKIPELTDKWYNSLSKCGDEGIYSSTDPIVIKQLKEQHDEFQLHFCEVFLLSQRDFNERFRPWIKKVAQDVKYQHTPLHLVVREFMKNRELYFTLLDEYISNHKEDVTEPLARVWEHVITSTFDDIIFAFSQESHQAAQIRLEAQQELINELSTPIIHLKGHNALLPLVGTIDDERAKMILDNVLEQCTKTQISKLYIDLSGVVIVNRIVGHQLFQLIDSLRLVGTETILCGIREEIAKGAIRLGMAFEGIDIKSSLSQALASHT</sequence>
<dbReference type="RefSeq" id="WP_053401578.1">
    <property type="nucleotide sequence ID" value="NZ_LILC01000013.1"/>
</dbReference>
<dbReference type="CDD" id="cd07041">
    <property type="entry name" value="STAS_RsbR_RsbS_like"/>
    <property type="match status" value="1"/>
</dbReference>
<protein>
    <recommendedName>
        <fullName evidence="2">STAS domain-containing protein</fullName>
    </recommendedName>
</protein>
<evidence type="ECO:0000256" key="1">
    <source>
        <dbReference type="ARBA" id="ARBA00022553"/>
    </source>
</evidence>
<name>A0A0M0L6K8_9BACI</name>
<dbReference type="EMBL" id="LILC01000013">
    <property type="protein sequence ID" value="KOO46482.1"/>
    <property type="molecule type" value="Genomic_DNA"/>
</dbReference>
<comment type="caution">
    <text evidence="3">The sequence shown here is derived from an EMBL/GenBank/DDBJ whole genome shotgun (WGS) entry which is preliminary data.</text>
</comment>
<dbReference type="SUPFAM" id="SSF52091">
    <property type="entry name" value="SpoIIaa-like"/>
    <property type="match status" value="1"/>
</dbReference>
<dbReference type="InterPro" id="IPR051932">
    <property type="entry name" value="Bact_StressResp_Reg"/>
</dbReference>
<dbReference type="InterPro" id="IPR036513">
    <property type="entry name" value="STAS_dom_sf"/>
</dbReference>
<dbReference type="PANTHER" id="PTHR33745:SF3">
    <property type="entry name" value="RSBT CO-ANTAGONIST PROTEIN RSBRC"/>
    <property type="match status" value="1"/>
</dbReference>
<dbReference type="PROSITE" id="PS50801">
    <property type="entry name" value="STAS"/>
    <property type="match status" value="1"/>
</dbReference>
<evidence type="ECO:0000259" key="2">
    <source>
        <dbReference type="PROSITE" id="PS50801"/>
    </source>
</evidence>
<dbReference type="Proteomes" id="UP000037558">
    <property type="component" value="Unassembled WGS sequence"/>
</dbReference>
<reference evidence="4" key="1">
    <citation type="submission" date="2015-08" db="EMBL/GenBank/DDBJ databases">
        <title>Fjat-14210 dsm16467.</title>
        <authorList>
            <person name="Liu B."/>
            <person name="Wang J."/>
            <person name="Zhu Y."/>
            <person name="Liu G."/>
            <person name="Chen Q."/>
            <person name="Chen Z."/>
            <person name="Lan J."/>
            <person name="Che J."/>
            <person name="Ge C."/>
            <person name="Shi H."/>
            <person name="Pan Z."/>
            <person name="Liu X."/>
        </authorList>
    </citation>
    <scope>NUCLEOTIDE SEQUENCE [LARGE SCALE GENOMIC DNA]</scope>
    <source>
        <strain evidence="4">DSM 16467</strain>
    </source>
</reference>
<evidence type="ECO:0000313" key="3">
    <source>
        <dbReference type="EMBL" id="KOO46482.1"/>
    </source>
</evidence>
<dbReference type="PANTHER" id="PTHR33745">
    <property type="entry name" value="RSBT ANTAGONIST PROTEIN RSBS-RELATED"/>
    <property type="match status" value="1"/>
</dbReference>